<evidence type="ECO:0000313" key="7">
    <source>
        <dbReference type="Proteomes" id="UP001597497"/>
    </source>
</evidence>
<proteinExistence type="inferred from homology"/>
<dbReference type="SMART" id="SM00829">
    <property type="entry name" value="PKS_ER"/>
    <property type="match status" value="1"/>
</dbReference>
<keyword evidence="3" id="KW-0560">Oxidoreductase</keyword>
<evidence type="ECO:0000256" key="2">
    <source>
        <dbReference type="ARBA" id="ARBA00022833"/>
    </source>
</evidence>
<sequence>MQALKWTSRERLELTDIREPQIASPTEVKIQIALTGICGTDLSVFMGKEAGIPDVTRGHEAVGTVVEIGAGVSTCAVGDRVVIDPNQYCGLCLPCRRGHTHLCEGIAGKGLQIAGIQLDGTFAPYFVCDERYVFAVPEAMSLETAMLIEPLACVLHNFQVARVKPYDSVLVLGSGPMGLIAQMVSRRLAGRTVATEMNPFRLEAARRYSDAAYSPEELYKEVMNKHSERERFDVVIDTVGNQLETAEAHIKKGGRIVLFGIHSSYTYTFSPTHYLMNGIQIIGAGEYHMLFEQAIQFAASMPELGQLVTRQADLSQFREAVSECMGYDLETKERVPNRTLKTAFRF</sequence>
<dbReference type="Proteomes" id="UP001597497">
    <property type="component" value="Unassembled WGS sequence"/>
</dbReference>
<dbReference type="EMBL" id="JBHUMM010000010">
    <property type="protein sequence ID" value="MFD2671222.1"/>
    <property type="molecule type" value="Genomic_DNA"/>
</dbReference>
<dbReference type="InterPro" id="IPR002328">
    <property type="entry name" value="ADH_Zn_CS"/>
</dbReference>
<dbReference type="InterPro" id="IPR013154">
    <property type="entry name" value="ADH-like_N"/>
</dbReference>
<keyword evidence="2 4" id="KW-0862">Zinc</keyword>
<dbReference type="SUPFAM" id="SSF51735">
    <property type="entry name" value="NAD(P)-binding Rossmann-fold domains"/>
    <property type="match status" value="1"/>
</dbReference>
<evidence type="ECO:0000259" key="5">
    <source>
        <dbReference type="SMART" id="SM00829"/>
    </source>
</evidence>
<dbReference type="InterPro" id="IPR011032">
    <property type="entry name" value="GroES-like_sf"/>
</dbReference>
<dbReference type="PROSITE" id="PS00059">
    <property type="entry name" value="ADH_ZINC"/>
    <property type="match status" value="1"/>
</dbReference>
<keyword evidence="7" id="KW-1185">Reference proteome</keyword>
<dbReference type="RefSeq" id="WP_379928660.1">
    <property type="nucleotide sequence ID" value="NZ_JBHUMM010000010.1"/>
</dbReference>
<dbReference type="Gene3D" id="3.90.180.10">
    <property type="entry name" value="Medium-chain alcohol dehydrogenases, catalytic domain"/>
    <property type="match status" value="1"/>
</dbReference>
<evidence type="ECO:0000256" key="3">
    <source>
        <dbReference type="ARBA" id="ARBA00023002"/>
    </source>
</evidence>
<protein>
    <submittedName>
        <fullName evidence="6">Zinc-binding dehydrogenase</fullName>
    </submittedName>
</protein>
<dbReference type="InterPro" id="IPR050129">
    <property type="entry name" value="Zn_alcohol_dh"/>
</dbReference>
<dbReference type="InterPro" id="IPR020843">
    <property type="entry name" value="ER"/>
</dbReference>
<comment type="cofactor">
    <cofactor evidence="4">
        <name>Zn(2+)</name>
        <dbReference type="ChEBI" id="CHEBI:29105"/>
    </cofactor>
</comment>
<dbReference type="Pfam" id="PF00107">
    <property type="entry name" value="ADH_zinc_N"/>
    <property type="match status" value="1"/>
</dbReference>
<comment type="caution">
    <text evidence="6">The sequence shown here is derived from an EMBL/GenBank/DDBJ whole genome shotgun (WGS) entry which is preliminary data.</text>
</comment>
<evidence type="ECO:0000313" key="6">
    <source>
        <dbReference type="EMBL" id="MFD2671222.1"/>
    </source>
</evidence>
<dbReference type="PANTHER" id="PTHR43401:SF2">
    <property type="entry name" value="L-THREONINE 3-DEHYDROGENASE"/>
    <property type="match status" value="1"/>
</dbReference>
<feature type="domain" description="Enoyl reductase (ER)" evidence="5">
    <location>
        <begin position="7"/>
        <end position="321"/>
    </location>
</feature>
<reference evidence="7" key="1">
    <citation type="journal article" date="2019" name="Int. J. Syst. Evol. Microbiol.">
        <title>The Global Catalogue of Microorganisms (GCM) 10K type strain sequencing project: providing services to taxonomists for standard genome sequencing and annotation.</title>
        <authorList>
            <consortium name="The Broad Institute Genomics Platform"/>
            <consortium name="The Broad Institute Genome Sequencing Center for Infectious Disease"/>
            <person name="Wu L."/>
            <person name="Ma J."/>
        </authorList>
    </citation>
    <scope>NUCLEOTIDE SEQUENCE [LARGE SCALE GENOMIC DNA]</scope>
    <source>
        <strain evidence="7">KCTC 33676</strain>
    </source>
</reference>
<gene>
    <name evidence="6" type="ORF">ACFSUC_06345</name>
</gene>
<accession>A0ABW5R828</accession>
<dbReference type="InterPro" id="IPR013149">
    <property type="entry name" value="ADH-like_C"/>
</dbReference>
<dbReference type="SUPFAM" id="SSF50129">
    <property type="entry name" value="GroES-like"/>
    <property type="match status" value="1"/>
</dbReference>
<name>A0ABW5R828_9BACL</name>
<evidence type="ECO:0000256" key="4">
    <source>
        <dbReference type="RuleBase" id="RU361277"/>
    </source>
</evidence>
<dbReference type="PANTHER" id="PTHR43401">
    <property type="entry name" value="L-THREONINE 3-DEHYDROGENASE"/>
    <property type="match status" value="1"/>
</dbReference>
<keyword evidence="1 4" id="KW-0479">Metal-binding</keyword>
<comment type="similarity">
    <text evidence="4">Belongs to the zinc-containing alcohol dehydrogenase family.</text>
</comment>
<dbReference type="Gene3D" id="3.40.50.720">
    <property type="entry name" value="NAD(P)-binding Rossmann-like Domain"/>
    <property type="match status" value="1"/>
</dbReference>
<dbReference type="Pfam" id="PF08240">
    <property type="entry name" value="ADH_N"/>
    <property type="match status" value="1"/>
</dbReference>
<dbReference type="InterPro" id="IPR036291">
    <property type="entry name" value="NAD(P)-bd_dom_sf"/>
</dbReference>
<organism evidence="6 7">
    <name type="scientific">Marinicrinis sediminis</name>
    <dbReference type="NCBI Taxonomy" id="1652465"/>
    <lineage>
        <taxon>Bacteria</taxon>
        <taxon>Bacillati</taxon>
        <taxon>Bacillota</taxon>
        <taxon>Bacilli</taxon>
        <taxon>Bacillales</taxon>
        <taxon>Paenibacillaceae</taxon>
    </lineage>
</organism>
<evidence type="ECO:0000256" key="1">
    <source>
        <dbReference type="ARBA" id="ARBA00022723"/>
    </source>
</evidence>